<feature type="region of interest" description="Disordered" evidence="1">
    <location>
        <begin position="28"/>
        <end position="51"/>
    </location>
</feature>
<protein>
    <submittedName>
        <fullName evidence="2">(Perigord truffle) hypothetical protein</fullName>
    </submittedName>
</protein>
<accession>D5GFD2</accession>
<dbReference type="HOGENOM" id="CLU_2308121_0_0_1"/>
<dbReference type="KEGG" id="tml:GSTUM_00006838001"/>
<feature type="compositionally biased region" description="Basic and acidic residues" evidence="1">
    <location>
        <begin position="79"/>
        <end position="100"/>
    </location>
</feature>
<dbReference type="Proteomes" id="UP000006911">
    <property type="component" value="Unassembled WGS sequence"/>
</dbReference>
<dbReference type="RefSeq" id="XP_002839034.1">
    <property type="nucleotide sequence ID" value="XM_002838988.1"/>
</dbReference>
<evidence type="ECO:0000313" key="3">
    <source>
        <dbReference type="Proteomes" id="UP000006911"/>
    </source>
</evidence>
<gene>
    <name evidence="2" type="ORF">GSTUM_00006838001</name>
</gene>
<evidence type="ECO:0000256" key="1">
    <source>
        <dbReference type="SAM" id="MobiDB-lite"/>
    </source>
</evidence>
<dbReference type="GeneID" id="9188081"/>
<keyword evidence="3" id="KW-1185">Reference proteome</keyword>
<dbReference type="AlphaFoldDB" id="D5GFD2"/>
<name>D5GFD2_TUBMM</name>
<feature type="region of interest" description="Disordered" evidence="1">
    <location>
        <begin position="74"/>
        <end position="100"/>
    </location>
</feature>
<organism evidence="2 3">
    <name type="scientific">Tuber melanosporum (strain Mel28)</name>
    <name type="common">Perigord black truffle</name>
    <dbReference type="NCBI Taxonomy" id="656061"/>
    <lineage>
        <taxon>Eukaryota</taxon>
        <taxon>Fungi</taxon>
        <taxon>Dikarya</taxon>
        <taxon>Ascomycota</taxon>
        <taxon>Pezizomycotina</taxon>
        <taxon>Pezizomycetes</taxon>
        <taxon>Pezizales</taxon>
        <taxon>Tuberaceae</taxon>
        <taxon>Tuber</taxon>
    </lineage>
</organism>
<dbReference type="EMBL" id="FN430208">
    <property type="protein sequence ID" value="CAZ83225.1"/>
    <property type="molecule type" value="Genomic_DNA"/>
</dbReference>
<evidence type="ECO:0000313" key="2">
    <source>
        <dbReference type="EMBL" id="CAZ83225.1"/>
    </source>
</evidence>
<sequence>MPVLARSATCRGTLADMSTPEIIASPIPLRRSSRTEYPDSLDTSSSPALIDRMSAPKSSTRCFALSTVFPCHPSVDVDESSKTRPAASERGKSRSEILIS</sequence>
<reference evidence="2 3" key="1">
    <citation type="journal article" date="2010" name="Nature">
        <title>Perigord black truffle genome uncovers evolutionary origins and mechanisms of symbiosis.</title>
        <authorList>
            <person name="Martin F."/>
            <person name="Kohler A."/>
            <person name="Murat C."/>
            <person name="Balestrini R."/>
            <person name="Coutinho P.M."/>
            <person name="Jaillon O."/>
            <person name="Montanini B."/>
            <person name="Morin E."/>
            <person name="Noel B."/>
            <person name="Percudani R."/>
            <person name="Porcel B."/>
            <person name="Rubini A."/>
            <person name="Amicucci A."/>
            <person name="Amselem J."/>
            <person name="Anthouard V."/>
            <person name="Arcioni S."/>
            <person name="Artiguenave F."/>
            <person name="Aury J.M."/>
            <person name="Ballario P."/>
            <person name="Bolchi A."/>
            <person name="Brenna A."/>
            <person name="Brun A."/>
            <person name="Buee M."/>
            <person name="Cantarel B."/>
            <person name="Chevalier G."/>
            <person name="Couloux A."/>
            <person name="Da Silva C."/>
            <person name="Denoeud F."/>
            <person name="Duplessis S."/>
            <person name="Ghignone S."/>
            <person name="Hilselberger B."/>
            <person name="Iotti M."/>
            <person name="Marcais B."/>
            <person name="Mello A."/>
            <person name="Miranda M."/>
            <person name="Pacioni G."/>
            <person name="Quesneville H."/>
            <person name="Riccioni C."/>
            <person name="Ruotolo R."/>
            <person name="Splivallo R."/>
            <person name="Stocchi V."/>
            <person name="Tisserant E."/>
            <person name="Viscomi A.R."/>
            <person name="Zambonelli A."/>
            <person name="Zampieri E."/>
            <person name="Henrissat B."/>
            <person name="Lebrun M.H."/>
            <person name="Paolocci F."/>
            <person name="Bonfante P."/>
            <person name="Ottonello S."/>
            <person name="Wincker P."/>
        </authorList>
    </citation>
    <scope>NUCLEOTIDE SEQUENCE [LARGE SCALE GENOMIC DNA]</scope>
    <source>
        <strain evidence="2 3">Mel28</strain>
    </source>
</reference>
<proteinExistence type="predicted"/>
<dbReference type="InParanoid" id="D5GFD2"/>